<sequence length="626" mass="65250">MPASCLLQAASMQHPVMSLRRPRAGAQLWGPAAQPHSLPGNGGAWKRQAPRAATVPLGGPGSWVNINGLSTQQVMCAPSRSLTCSCSQPVSPPRRCPSLPTQIWVWAWVCSCLKSMPHPLTGGPAPPAPLDTVGLVDQRLGNAGISGSASILEDRDMDPWALPQLKDTSQSWKELSAAGRALRVLVGFLKACGLLGGLYLFICSLDILSSAFQLLSSKVTGDIFKDNMVLSNPLAGLVIGVLVTVLVQSSSTSSSIVVSMVASKLLTVRASVPIIMGVNVGTSFTSTLVSMAQSGDRDEFRRAFGGSAVHGIFNWLTALVLLPLESAAAPLERLSVLILGAASPQPGRHAPDILKVLTRPLTHLIVQLDADVLTGSATGNTTNRSLIKRWCGTREQTTAANSSHCGGVAGGPCPGKSGSASDEPLPCGHLFAGTALTDLAVGLILLAASLLLLCSCLVLIVKLLNSTLRGRVAQAVRTVINADFPRPFGWLSGYLAILVGAGLTFVLQSSSVFTSAIVPLIGVGVISLERAYPLFLGSNTGTTTTALLAALASPSDRLLSAVQNLPVQGPDPFLQEALRTVPTTATPRLLQEGPGENCVPSTCSPATPPRRSQARTWGWVAKPTEG</sequence>
<organism evidence="11 12">
    <name type="scientific">Odocoileus virginianus</name>
    <name type="common">White-tailed deer</name>
    <dbReference type="NCBI Taxonomy" id="9874"/>
    <lineage>
        <taxon>Eukaryota</taxon>
        <taxon>Metazoa</taxon>
        <taxon>Chordata</taxon>
        <taxon>Craniata</taxon>
        <taxon>Vertebrata</taxon>
        <taxon>Euteleostomi</taxon>
        <taxon>Mammalia</taxon>
        <taxon>Eutheria</taxon>
        <taxon>Laurasiatheria</taxon>
        <taxon>Artiodactyla</taxon>
        <taxon>Ruminantia</taxon>
        <taxon>Pecora</taxon>
        <taxon>Cervidae</taxon>
        <taxon>Odocoileinae</taxon>
        <taxon>Odocoileus</taxon>
    </lineage>
</organism>
<dbReference type="PANTHER" id="PTHR10010">
    <property type="entry name" value="SOLUTE CARRIER FAMILY 34 SODIUM PHOSPHATE , MEMBER 2-RELATED"/>
    <property type="match status" value="1"/>
</dbReference>
<comment type="subcellular location">
    <subcellularLocation>
        <location evidence="1">Apical cell membrane</location>
        <topology evidence="1">Multi-pass membrane protein</topology>
    </subcellularLocation>
</comment>
<dbReference type="NCBIfam" id="NF037997">
    <property type="entry name" value="Na_Pi_symport"/>
    <property type="match status" value="1"/>
</dbReference>
<protein>
    <submittedName>
        <fullName evidence="12">Sodium-dependent phosphate transport protein 2C isoform X3</fullName>
    </submittedName>
</protein>
<keyword evidence="4 10" id="KW-0812">Transmembrane</keyword>
<keyword evidence="7 10" id="KW-0472">Membrane</keyword>
<keyword evidence="8" id="KW-0406">Ion transport</keyword>
<keyword evidence="5 10" id="KW-1133">Transmembrane helix</keyword>
<dbReference type="Proteomes" id="UP001652640">
    <property type="component" value="Chromosome 2"/>
</dbReference>
<evidence type="ECO:0000256" key="2">
    <source>
        <dbReference type="ARBA" id="ARBA00005808"/>
    </source>
</evidence>
<feature type="transmembrane region" description="Helical" evidence="10">
    <location>
        <begin position="270"/>
        <end position="291"/>
    </location>
</feature>
<evidence type="ECO:0000313" key="12">
    <source>
        <dbReference type="RefSeq" id="XP_070312436.1"/>
    </source>
</evidence>
<feature type="transmembrane region" description="Helical" evidence="10">
    <location>
        <begin position="487"/>
        <end position="506"/>
    </location>
</feature>
<dbReference type="NCBIfam" id="TIGR01013">
    <property type="entry name" value="2a58"/>
    <property type="match status" value="1"/>
</dbReference>
<evidence type="ECO:0000313" key="11">
    <source>
        <dbReference type="Proteomes" id="UP001652640"/>
    </source>
</evidence>
<keyword evidence="3" id="KW-1003">Cell membrane</keyword>
<feature type="transmembrane region" description="Helical" evidence="10">
    <location>
        <begin position="439"/>
        <end position="461"/>
    </location>
</feature>
<feature type="transmembrane region" description="Helical" evidence="10">
    <location>
        <begin position="303"/>
        <end position="324"/>
    </location>
</feature>
<name>A0ABM4HA44_ODOVR</name>
<evidence type="ECO:0000256" key="8">
    <source>
        <dbReference type="ARBA" id="ARBA00023201"/>
    </source>
</evidence>
<comment type="similarity">
    <text evidence="2">Belongs to the SLC34A transporter family.</text>
</comment>
<dbReference type="Pfam" id="PF02690">
    <property type="entry name" value="Na_Pi_cotrans"/>
    <property type="match status" value="2"/>
</dbReference>
<evidence type="ECO:0000256" key="5">
    <source>
        <dbReference type="ARBA" id="ARBA00022989"/>
    </source>
</evidence>
<evidence type="ECO:0000256" key="9">
    <source>
        <dbReference type="SAM" id="MobiDB-lite"/>
    </source>
</evidence>
<evidence type="ECO:0000256" key="6">
    <source>
        <dbReference type="ARBA" id="ARBA00023053"/>
    </source>
</evidence>
<proteinExistence type="inferred from homology"/>
<evidence type="ECO:0000256" key="3">
    <source>
        <dbReference type="ARBA" id="ARBA00022475"/>
    </source>
</evidence>
<evidence type="ECO:0000256" key="1">
    <source>
        <dbReference type="ARBA" id="ARBA00004424"/>
    </source>
</evidence>
<dbReference type="PANTHER" id="PTHR10010:SF35">
    <property type="entry name" value="SODIUM-DEPENDENT PHOSPHATE TRANSPORT PROTEIN 2C"/>
    <property type="match status" value="1"/>
</dbReference>
<dbReference type="GeneID" id="110134147"/>
<feature type="region of interest" description="Disordered" evidence="9">
    <location>
        <begin position="594"/>
        <end position="626"/>
    </location>
</feature>
<keyword evidence="8" id="KW-0739">Sodium transport</keyword>
<accession>A0ABM4HA44</accession>
<keyword evidence="8" id="KW-0813">Transport</keyword>
<reference evidence="11" key="1">
    <citation type="journal article" date="2022" name="J. Hered.">
        <title>A De Novo Chromosome-Level Genome Assembly of the White-Tailed Deer, Odocoileus Virginianus.</title>
        <authorList>
            <person name="London E.W."/>
            <person name="Roca A.L."/>
            <person name="Novakofski J.E."/>
            <person name="Mateus-Pinilla N.E."/>
        </authorList>
    </citation>
    <scope>NUCLEOTIDE SEQUENCE [LARGE SCALE GENOMIC DNA]</scope>
</reference>
<gene>
    <name evidence="12" type="primary">SLC34A3</name>
</gene>
<evidence type="ECO:0000256" key="10">
    <source>
        <dbReference type="SAM" id="Phobius"/>
    </source>
</evidence>
<feature type="transmembrane region" description="Helical" evidence="10">
    <location>
        <begin position="512"/>
        <end position="528"/>
    </location>
</feature>
<dbReference type="InterPro" id="IPR003841">
    <property type="entry name" value="Na/Pi_transpt"/>
</dbReference>
<dbReference type="RefSeq" id="XP_070312436.1">
    <property type="nucleotide sequence ID" value="XM_070456335.1"/>
</dbReference>
<reference evidence="12" key="2">
    <citation type="submission" date="2025-08" db="UniProtKB">
        <authorList>
            <consortium name="RefSeq"/>
        </authorList>
    </citation>
    <scope>IDENTIFICATION</scope>
    <source>
        <tissue evidence="12">Tongue muscle</tissue>
    </source>
</reference>
<feature type="transmembrane region" description="Helical" evidence="10">
    <location>
        <begin position="184"/>
        <end position="208"/>
    </location>
</feature>
<keyword evidence="6" id="KW-0915">Sodium</keyword>
<keyword evidence="11" id="KW-1185">Reference proteome</keyword>
<evidence type="ECO:0000256" key="4">
    <source>
        <dbReference type="ARBA" id="ARBA00022692"/>
    </source>
</evidence>
<feature type="transmembrane region" description="Helical" evidence="10">
    <location>
        <begin position="229"/>
        <end position="250"/>
    </location>
</feature>
<evidence type="ECO:0000256" key="7">
    <source>
        <dbReference type="ARBA" id="ARBA00023136"/>
    </source>
</evidence>